<evidence type="ECO:0000259" key="2">
    <source>
        <dbReference type="Pfam" id="PF03962"/>
    </source>
</evidence>
<proteinExistence type="predicted"/>
<dbReference type="STRING" id="72359.L7JYJ8"/>
<sequence>MAKQTTKEQKKEIILSLFNPTTVYNLKELEKLSSKLGIRSNLVKDLVTELTNDNLITSDKIGISTYYWRIPPNNSTEYKRLTSQLHVKELEKQRLTQQEQQLKAERCDASRADMIDEYAALSKIGDVPFCLEHYRSLCDGVDVMRDDVNRITEDVFVLRRFVCDTYGMLVGDFDRNFGVGDDFELLD</sequence>
<dbReference type="HOGENOM" id="CLU_080628_3_1_1"/>
<organism evidence="3 4">
    <name type="scientific">Trachipleistophora hominis</name>
    <name type="common">Microsporidian parasite</name>
    <dbReference type="NCBI Taxonomy" id="72359"/>
    <lineage>
        <taxon>Eukaryota</taxon>
        <taxon>Fungi</taxon>
        <taxon>Fungi incertae sedis</taxon>
        <taxon>Microsporidia</taxon>
        <taxon>Pleistophoridae</taxon>
        <taxon>Trachipleistophora</taxon>
    </lineage>
</organism>
<evidence type="ECO:0000256" key="1">
    <source>
        <dbReference type="SAM" id="Coils"/>
    </source>
</evidence>
<accession>L7JYJ8</accession>
<dbReference type="AlphaFoldDB" id="L7JYJ8"/>
<evidence type="ECO:0000313" key="4">
    <source>
        <dbReference type="Proteomes" id="UP000011185"/>
    </source>
</evidence>
<dbReference type="Pfam" id="PF03962">
    <property type="entry name" value="Mnd1"/>
    <property type="match status" value="1"/>
</dbReference>
<protein>
    <submittedName>
        <fullName evidence="3">Protein involved in meiotic recombination/predicted coiled-coil protein</fullName>
    </submittedName>
</protein>
<name>L7JYJ8_TRAHO</name>
<dbReference type="OMA" id="VCYWAFP"/>
<keyword evidence="4" id="KW-1185">Reference proteome</keyword>
<dbReference type="InterPro" id="IPR040453">
    <property type="entry name" value="Mnd1_HTH"/>
</dbReference>
<dbReference type="OrthoDB" id="273345at2759"/>
<dbReference type="InParanoid" id="L7JYJ8"/>
<gene>
    <name evidence="3" type="ORF">THOM_0475</name>
</gene>
<reference evidence="3 4" key="1">
    <citation type="journal article" date="2012" name="PLoS Pathog.">
        <title>The genome of the obligate intracellular parasite Trachipleistophora hominis: new insights into microsporidian genome dynamics and reductive evolution.</title>
        <authorList>
            <person name="Heinz E."/>
            <person name="Williams T.A."/>
            <person name="Nakjang S."/>
            <person name="Noel C.J."/>
            <person name="Swan D.C."/>
            <person name="Goldberg A.V."/>
            <person name="Harris S.R."/>
            <person name="Weinmaier T."/>
            <person name="Markert S."/>
            <person name="Becher D."/>
            <person name="Bernhardt J."/>
            <person name="Dagan T."/>
            <person name="Hacker C."/>
            <person name="Lucocq J.M."/>
            <person name="Schweder T."/>
            <person name="Rattei T."/>
            <person name="Hall N."/>
            <person name="Hirt R.P."/>
            <person name="Embley T.M."/>
        </authorList>
    </citation>
    <scope>NUCLEOTIDE SEQUENCE [LARGE SCALE GENOMIC DNA]</scope>
</reference>
<dbReference type="Proteomes" id="UP000011185">
    <property type="component" value="Unassembled WGS sequence"/>
</dbReference>
<feature type="coiled-coil region" evidence="1">
    <location>
        <begin position="78"/>
        <end position="108"/>
    </location>
</feature>
<evidence type="ECO:0000313" key="3">
    <source>
        <dbReference type="EMBL" id="ELQ76538.1"/>
    </source>
</evidence>
<feature type="domain" description="Mnd1 HTH" evidence="2">
    <location>
        <begin position="18"/>
        <end position="69"/>
    </location>
</feature>
<dbReference type="EMBL" id="JH993840">
    <property type="protein sequence ID" value="ELQ76538.1"/>
    <property type="molecule type" value="Genomic_DNA"/>
</dbReference>
<dbReference type="VEuPathDB" id="MicrosporidiaDB:THOM_0475"/>
<keyword evidence="1" id="KW-0175">Coiled coil</keyword>